<dbReference type="PIRSF" id="PIRSF018266">
    <property type="entry name" value="FecR"/>
    <property type="match status" value="1"/>
</dbReference>
<dbReference type="InterPro" id="IPR032508">
    <property type="entry name" value="FecR_C"/>
</dbReference>
<reference evidence="3 4" key="1">
    <citation type="submission" date="2020-04" db="EMBL/GenBank/DDBJ databases">
        <title>Chitinophaga sp. G-6-1-13 sp. nov., isolated from soil.</title>
        <authorList>
            <person name="Dahal R.H."/>
            <person name="Chaudhary D.K."/>
        </authorList>
    </citation>
    <scope>NUCLEOTIDE SEQUENCE [LARGE SCALE GENOMIC DNA]</scope>
    <source>
        <strain evidence="3 4">G-6-1-13</strain>
    </source>
</reference>
<accession>A0A848GFA0</accession>
<proteinExistence type="predicted"/>
<evidence type="ECO:0000259" key="2">
    <source>
        <dbReference type="Pfam" id="PF16344"/>
    </source>
</evidence>
<dbReference type="Pfam" id="PF04773">
    <property type="entry name" value="FecR"/>
    <property type="match status" value="1"/>
</dbReference>
<evidence type="ECO:0000313" key="4">
    <source>
        <dbReference type="Proteomes" id="UP000583266"/>
    </source>
</evidence>
<dbReference type="Gene3D" id="2.60.120.1440">
    <property type="match status" value="1"/>
</dbReference>
<name>A0A848GFA0_9BACT</name>
<dbReference type="RefSeq" id="WP_169224393.1">
    <property type="nucleotide sequence ID" value="NZ_JABBGC010000001.1"/>
</dbReference>
<gene>
    <name evidence="3" type="ORF">HHL17_08955</name>
</gene>
<dbReference type="InterPro" id="IPR006860">
    <property type="entry name" value="FecR"/>
</dbReference>
<keyword evidence="4" id="KW-1185">Reference proteome</keyword>
<dbReference type="GO" id="GO:0016989">
    <property type="term" value="F:sigma factor antagonist activity"/>
    <property type="evidence" value="ECO:0007669"/>
    <property type="project" value="TreeGrafter"/>
</dbReference>
<dbReference type="EMBL" id="JABBGC010000001">
    <property type="protein sequence ID" value="NML37325.1"/>
    <property type="molecule type" value="Genomic_DNA"/>
</dbReference>
<dbReference type="PANTHER" id="PTHR30273:SF2">
    <property type="entry name" value="PROTEIN FECR"/>
    <property type="match status" value="1"/>
</dbReference>
<feature type="domain" description="FecR protein" evidence="1">
    <location>
        <begin position="112"/>
        <end position="203"/>
    </location>
</feature>
<feature type="domain" description="Protein FecR C-terminal" evidence="2">
    <location>
        <begin position="249"/>
        <end position="314"/>
    </location>
</feature>
<dbReference type="PANTHER" id="PTHR30273">
    <property type="entry name" value="PERIPLASMIC SIGNAL SENSOR AND SIGMA FACTOR ACTIVATOR FECR-RELATED"/>
    <property type="match status" value="1"/>
</dbReference>
<evidence type="ECO:0000313" key="3">
    <source>
        <dbReference type="EMBL" id="NML37325.1"/>
    </source>
</evidence>
<dbReference type="InterPro" id="IPR012373">
    <property type="entry name" value="Ferrdict_sens_TM"/>
</dbReference>
<organism evidence="3 4">
    <name type="scientific">Chitinophaga fulva</name>
    <dbReference type="NCBI Taxonomy" id="2728842"/>
    <lineage>
        <taxon>Bacteria</taxon>
        <taxon>Pseudomonadati</taxon>
        <taxon>Bacteroidota</taxon>
        <taxon>Chitinophagia</taxon>
        <taxon>Chitinophagales</taxon>
        <taxon>Chitinophagaceae</taxon>
        <taxon>Chitinophaga</taxon>
    </lineage>
</organism>
<sequence>MTKYDASDMQELIRKIQEHTATAEELRRFLHMTEQPALDDLLPYAEWQQSQEEALPSGLKEKVMQAIPVNRLRPLKHYLRKSLPYAAAIALLLALHQLLPRIGHRQPALLTATTKDGEIKRITLPDSTTVVLNARSAIRYASSPDAIREVFLEGEAYFDVRQNEIKPFVVRSGALSTRVLGTSFNIRAYPGETQQLGVVSGKIQVSSPEGKSLIMVKGDQVTYDATATFVSIATDPQQMSNWQKGIIDMNNLTLQQVAAILERWYSVKIILLSPGIGQHVLSGTQTNTSLTATLESICFVYNLQYQQEGQVIKIREK</sequence>
<dbReference type="AlphaFoldDB" id="A0A848GFA0"/>
<comment type="caution">
    <text evidence="3">The sequence shown here is derived from an EMBL/GenBank/DDBJ whole genome shotgun (WGS) entry which is preliminary data.</text>
</comment>
<evidence type="ECO:0000259" key="1">
    <source>
        <dbReference type="Pfam" id="PF04773"/>
    </source>
</evidence>
<dbReference type="Pfam" id="PF16344">
    <property type="entry name" value="FecR_C"/>
    <property type="match status" value="1"/>
</dbReference>
<dbReference type="Gene3D" id="3.55.50.30">
    <property type="match status" value="1"/>
</dbReference>
<dbReference type="Proteomes" id="UP000583266">
    <property type="component" value="Unassembled WGS sequence"/>
</dbReference>
<protein>
    <submittedName>
        <fullName evidence="3">DUF4974 domain-containing protein</fullName>
    </submittedName>
</protein>